<evidence type="ECO:0000313" key="3">
    <source>
        <dbReference type="Proteomes" id="UP000558113"/>
    </source>
</evidence>
<name>A0A7X4YV23_9BACL</name>
<keyword evidence="1" id="KW-0812">Transmembrane</keyword>
<keyword evidence="3" id="KW-1185">Reference proteome</keyword>
<comment type="caution">
    <text evidence="2">The sequence shown here is derived from an EMBL/GenBank/DDBJ whole genome shotgun (WGS) entry which is preliminary data.</text>
</comment>
<evidence type="ECO:0000256" key="1">
    <source>
        <dbReference type="SAM" id="Phobius"/>
    </source>
</evidence>
<protein>
    <submittedName>
        <fullName evidence="2">Uncharacterized protein</fullName>
    </submittedName>
</protein>
<sequence>MTFGMTLLEIFVALVCLAVLFGVWVNSDDPALTGLAILTALLTFNAILLAQALGSEGAYLFFRLSLSAARVWLSLNLTGALIAFTAYIFVKQADR</sequence>
<dbReference type="Proteomes" id="UP000558113">
    <property type="component" value="Unassembled WGS sequence"/>
</dbReference>
<gene>
    <name evidence="2" type="ORF">GT003_29215</name>
</gene>
<feature type="transmembrane region" description="Helical" evidence="1">
    <location>
        <begin position="71"/>
        <end position="90"/>
    </location>
</feature>
<proteinExistence type="predicted"/>
<feature type="transmembrane region" description="Helical" evidence="1">
    <location>
        <begin position="31"/>
        <end position="50"/>
    </location>
</feature>
<dbReference type="RefSeq" id="WP_161704652.1">
    <property type="nucleotide sequence ID" value="NZ_JAAAMU010000026.1"/>
</dbReference>
<dbReference type="EMBL" id="JAAAMU010000026">
    <property type="protein sequence ID" value="NBC73060.1"/>
    <property type="molecule type" value="Genomic_DNA"/>
</dbReference>
<feature type="transmembrane region" description="Helical" evidence="1">
    <location>
        <begin position="7"/>
        <end position="25"/>
    </location>
</feature>
<keyword evidence="1" id="KW-1133">Transmembrane helix</keyword>
<accession>A0A7X4YV23</accession>
<reference evidence="2 3" key="1">
    <citation type="submission" date="2020-01" db="EMBL/GenBank/DDBJ databases">
        <title>Paenibacillus soybeanensis sp. nov. isolated from the nodules of soybean (Glycine max(L.) Merr).</title>
        <authorList>
            <person name="Wang H."/>
        </authorList>
    </citation>
    <scope>NUCLEOTIDE SEQUENCE [LARGE SCALE GENOMIC DNA]</scope>
    <source>
        <strain evidence="2 3">DSM 23054</strain>
    </source>
</reference>
<evidence type="ECO:0000313" key="2">
    <source>
        <dbReference type="EMBL" id="NBC73060.1"/>
    </source>
</evidence>
<organism evidence="2 3">
    <name type="scientific">Paenibacillus sacheonensis</name>
    <dbReference type="NCBI Taxonomy" id="742054"/>
    <lineage>
        <taxon>Bacteria</taxon>
        <taxon>Bacillati</taxon>
        <taxon>Bacillota</taxon>
        <taxon>Bacilli</taxon>
        <taxon>Bacillales</taxon>
        <taxon>Paenibacillaceae</taxon>
        <taxon>Paenibacillus</taxon>
    </lineage>
</organism>
<dbReference type="AlphaFoldDB" id="A0A7X4YV23"/>
<keyword evidence="1" id="KW-0472">Membrane</keyword>